<evidence type="ECO:0000256" key="4">
    <source>
        <dbReference type="ARBA" id="ARBA00022737"/>
    </source>
</evidence>
<keyword evidence="8 16" id="KW-0175">Coiled coil</keyword>
<keyword evidence="6 15" id="KW-0067">ATP-binding</keyword>
<dbReference type="InterPro" id="IPR050130">
    <property type="entry name" value="ClpA_ClpB"/>
</dbReference>
<name>A0A8B7CR70_PHODC</name>
<dbReference type="GO" id="GO:0034605">
    <property type="term" value="P:cellular response to heat"/>
    <property type="evidence" value="ECO:0007669"/>
    <property type="project" value="TreeGrafter"/>
</dbReference>
<dbReference type="FunFam" id="3.40.50.300:FF:000120">
    <property type="entry name" value="ATP-dependent chaperone ClpB"/>
    <property type="match status" value="1"/>
</dbReference>
<evidence type="ECO:0000256" key="11">
    <source>
        <dbReference type="ARBA" id="ARBA00075871"/>
    </source>
</evidence>
<evidence type="ECO:0000256" key="8">
    <source>
        <dbReference type="ARBA" id="ARBA00023054"/>
    </source>
</evidence>
<dbReference type="PANTHER" id="PTHR11638">
    <property type="entry name" value="ATP-DEPENDENT CLP PROTEASE"/>
    <property type="match status" value="1"/>
</dbReference>
<evidence type="ECO:0000256" key="3">
    <source>
        <dbReference type="ARBA" id="ARBA00022490"/>
    </source>
</evidence>
<dbReference type="Proteomes" id="UP000228380">
    <property type="component" value="Chromosome 4"/>
</dbReference>
<evidence type="ECO:0000256" key="16">
    <source>
        <dbReference type="SAM" id="Coils"/>
    </source>
</evidence>
<dbReference type="Gene3D" id="1.10.1780.10">
    <property type="entry name" value="Clp, N-terminal domain"/>
    <property type="match status" value="1"/>
</dbReference>
<dbReference type="CDD" id="cd19499">
    <property type="entry name" value="RecA-like_ClpB_Hsp104-like"/>
    <property type="match status" value="1"/>
</dbReference>
<evidence type="ECO:0000259" key="17">
    <source>
        <dbReference type="PROSITE" id="PS51903"/>
    </source>
</evidence>
<dbReference type="AlphaFoldDB" id="A0A8B7CR70"/>
<protein>
    <recommendedName>
        <fullName evidence="10">Chaperone protein ClpB1</fullName>
    </recommendedName>
    <alternativeName>
        <fullName evidence="12">ATP-dependent Clp protease ATP-binding subunit ClpB homolog 1</fullName>
    </alternativeName>
    <alternativeName>
        <fullName evidence="11">Casein lytic proteinase B1</fullName>
    </alternativeName>
    <alternativeName>
        <fullName evidence="13">Heat shock protein 101</fullName>
    </alternativeName>
</protein>
<evidence type="ECO:0000256" key="12">
    <source>
        <dbReference type="ARBA" id="ARBA00078834"/>
    </source>
</evidence>
<dbReference type="Pfam" id="PF00004">
    <property type="entry name" value="AAA"/>
    <property type="match status" value="1"/>
</dbReference>
<dbReference type="GO" id="GO:0016887">
    <property type="term" value="F:ATP hydrolysis activity"/>
    <property type="evidence" value="ECO:0007669"/>
    <property type="project" value="InterPro"/>
</dbReference>
<dbReference type="InterPro" id="IPR001270">
    <property type="entry name" value="ClpA/B"/>
</dbReference>
<keyword evidence="4 14" id="KW-0677">Repeat</keyword>
<evidence type="ECO:0000256" key="2">
    <source>
        <dbReference type="ARBA" id="ARBA00008675"/>
    </source>
</evidence>
<dbReference type="Pfam" id="PF17871">
    <property type="entry name" value="AAA_lid_9"/>
    <property type="match status" value="1"/>
</dbReference>
<dbReference type="PROSITE" id="PS51903">
    <property type="entry name" value="CLP_R"/>
    <property type="match status" value="1"/>
</dbReference>
<evidence type="ECO:0000256" key="15">
    <source>
        <dbReference type="RuleBase" id="RU004432"/>
    </source>
</evidence>
<dbReference type="InterPro" id="IPR004176">
    <property type="entry name" value="Clp_R_N"/>
</dbReference>
<dbReference type="PANTHER" id="PTHR11638:SF18">
    <property type="entry name" value="HEAT SHOCK PROTEIN 104"/>
    <property type="match status" value="1"/>
</dbReference>
<evidence type="ECO:0000313" key="19">
    <source>
        <dbReference type="RefSeq" id="XP_008804619.2"/>
    </source>
</evidence>
<keyword evidence="7" id="KW-0346">Stress response</keyword>
<sequence>MNPDKFTHKTNEAIIAAHELAINNGHAQITPLHLAVALVGDTAGLFRQAISNASGGAGDSSVASIESVLNRALKKIPSQHPPPDEVPASTSLIKVIRRAQSSQKSRGDTHLAVDQLILGLLEDSQISDCLKEAGVSAARVRSEVEKLRGKEGKKVESASGDTNFQALKTYGRDLVEQAGKLDPVIGRDEEIRRVIRILSRRTKNNPVLIGEPGVGKTAVVEGLAQRIVRGDVPSNLLDVRLVALDMGALVAGAKYRGEFEERVKAVLKEVEEAEGRVILFIDEIHLVLGAGRTEGSMDAANLFKPMLARGQLRCIGATTLEEYRKYVEKDAAFERRFQQVYVAEPSVADTISILRGLKEKYEGHHGVRIQDRALVVAAQLSSRYISGRHLPDKAIDLVDEACANVRVQLDSQPEEIDNLERKRIQLEVELHALEKEKDKASKARLLEVRKELDDLRDKLQPLMMKYRKEKERVDEIRRLKQRREELLFTLQEAERRMDLARVADLRYGALQEIDAAIARLEGDSDENLMLTETVGPEQVAEVVSRWTGIPVTRLGQNEKERLIGLAERLHKRVVGQDRAVDAVAEAVLRSRAGLGRPQQPTGSFLFLGPTGVGKTELAKALAEQLFDDENLLIRIDMSEYMEQHSVARLIGAPPGYVGHEEGGQLTEAVRRRPYSVILFDEVEKAHVAVFNTLLQVLDDGRLTDGQGRKVDFTNTVVILTSNLGAEHLLAGMVGQSSMQIARERVMQEVRRHFRPELLNRLDEIVIFDPLSHEQLRKVARLQMKDVAVRLAERGIALAVSDAALDVVLAESYDPVYGARPIRRWLEKRVVTQLSKMLIREEIDENSTVYIDAAVGKKELTYRVEKNGGLVNAATGQKSDILIEIPSRAISSDAAQAVKKVKLVEDGEDVDMDEE</sequence>
<dbReference type="FunFam" id="3.40.50.300:FF:000010">
    <property type="entry name" value="Chaperone clpB 1, putative"/>
    <property type="match status" value="1"/>
</dbReference>
<evidence type="ECO:0000256" key="6">
    <source>
        <dbReference type="ARBA" id="ARBA00022840"/>
    </source>
</evidence>
<evidence type="ECO:0000256" key="5">
    <source>
        <dbReference type="ARBA" id="ARBA00022741"/>
    </source>
</evidence>
<keyword evidence="18" id="KW-1185">Reference proteome</keyword>
<dbReference type="FunFam" id="1.10.1780.10:FF:000003">
    <property type="entry name" value="ATP-dependent chaperone ClpB"/>
    <property type="match status" value="1"/>
</dbReference>
<dbReference type="CDD" id="cd00009">
    <property type="entry name" value="AAA"/>
    <property type="match status" value="1"/>
</dbReference>
<dbReference type="InterPro" id="IPR036628">
    <property type="entry name" value="Clp_N_dom_sf"/>
</dbReference>
<dbReference type="SUPFAM" id="SSF52540">
    <property type="entry name" value="P-loop containing nucleoside triphosphate hydrolases"/>
    <property type="match status" value="2"/>
</dbReference>
<dbReference type="GeneID" id="103717858"/>
<evidence type="ECO:0000256" key="14">
    <source>
        <dbReference type="PROSITE-ProRule" id="PRU01251"/>
    </source>
</evidence>
<comment type="similarity">
    <text evidence="2 15">Belongs to the ClpA/ClpB family.</text>
</comment>
<evidence type="ECO:0000256" key="9">
    <source>
        <dbReference type="ARBA" id="ARBA00023186"/>
    </source>
</evidence>
<evidence type="ECO:0000256" key="1">
    <source>
        <dbReference type="ARBA" id="ARBA00004496"/>
    </source>
</evidence>
<dbReference type="Pfam" id="PF10431">
    <property type="entry name" value="ClpB_D2-small"/>
    <property type="match status" value="1"/>
</dbReference>
<dbReference type="SUPFAM" id="SSF81923">
    <property type="entry name" value="Double Clp-N motif"/>
    <property type="match status" value="1"/>
</dbReference>
<dbReference type="Gene3D" id="1.10.8.60">
    <property type="match status" value="1"/>
</dbReference>
<dbReference type="InterPro" id="IPR018368">
    <property type="entry name" value="ClpA/B_CS1"/>
</dbReference>
<dbReference type="InterPro" id="IPR027417">
    <property type="entry name" value="P-loop_NTPase"/>
</dbReference>
<feature type="domain" description="Clp R" evidence="17">
    <location>
        <begin position="3"/>
        <end position="150"/>
    </location>
</feature>
<dbReference type="InterPro" id="IPR028299">
    <property type="entry name" value="ClpA/B_CS2"/>
</dbReference>
<dbReference type="GO" id="GO:0005737">
    <property type="term" value="C:cytoplasm"/>
    <property type="evidence" value="ECO:0007669"/>
    <property type="project" value="UniProtKB-SubCell"/>
</dbReference>
<keyword evidence="9 15" id="KW-0143">Chaperone</keyword>
<organism evidence="18 19">
    <name type="scientific">Phoenix dactylifera</name>
    <name type="common">Date palm</name>
    <dbReference type="NCBI Taxonomy" id="42345"/>
    <lineage>
        <taxon>Eukaryota</taxon>
        <taxon>Viridiplantae</taxon>
        <taxon>Streptophyta</taxon>
        <taxon>Embryophyta</taxon>
        <taxon>Tracheophyta</taxon>
        <taxon>Spermatophyta</taxon>
        <taxon>Magnoliopsida</taxon>
        <taxon>Liliopsida</taxon>
        <taxon>Arecaceae</taxon>
        <taxon>Coryphoideae</taxon>
        <taxon>Phoeniceae</taxon>
        <taxon>Phoenix</taxon>
    </lineage>
</organism>
<dbReference type="Gene3D" id="3.40.50.300">
    <property type="entry name" value="P-loop containing nucleotide triphosphate hydrolases"/>
    <property type="match status" value="3"/>
</dbReference>
<dbReference type="InterPro" id="IPR003593">
    <property type="entry name" value="AAA+_ATPase"/>
</dbReference>
<dbReference type="SMART" id="SM01086">
    <property type="entry name" value="ClpB_D2-small"/>
    <property type="match status" value="1"/>
</dbReference>
<dbReference type="FunFam" id="3.40.50.300:FF:000025">
    <property type="entry name" value="ATP-dependent Clp protease subunit"/>
    <property type="match status" value="1"/>
</dbReference>
<gene>
    <name evidence="19" type="primary">LOC103717858</name>
</gene>
<evidence type="ECO:0000256" key="10">
    <source>
        <dbReference type="ARBA" id="ARBA00069391"/>
    </source>
</evidence>
<dbReference type="Pfam" id="PF02861">
    <property type="entry name" value="Clp_N"/>
    <property type="match status" value="1"/>
</dbReference>
<accession>A0A8B7CR70</accession>
<evidence type="ECO:0000256" key="7">
    <source>
        <dbReference type="ARBA" id="ARBA00023016"/>
    </source>
</evidence>
<dbReference type="PROSITE" id="PS00870">
    <property type="entry name" value="CLPAB_1"/>
    <property type="match status" value="1"/>
</dbReference>
<keyword evidence="5 15" id="KW-0547">Nucleotide-binding</keyword>
<dbReference type="PRINTS" id="PR00300">
    <property type="entry name" value="CLPPROTEASEA"/>
</dbReference>
<dbReference type="InterPro" id="IPR003959">
    <property type="entry name" value="ATPase_AAA_core"/>
</dbReference>
<dbReference type="FunFam" id="1.10.8.60:FF:000100">
    <property type="entry name" value="Chaperone protein ClpB1"/>
    <property type="match status" value="1"/>
</dbReference>
<evidence type="ECO:0000313" key="18">
    <source>
        <dbReference type="Proteomes" id="UP000228380"/>
    </source>
</evidence>
<dbReference type="SMART" id="SM00382">
    <property type="entry name" value="AAA"/>
    <property type="match status" value="2"/>
</dbReference>
<dbReference type="KEGG" id="pda:103717858"/>
<proteinExistence type="inferred from homology"/>
<dbReference type="InterPro" id="IPR041546">
    <property type="entry name" value="ClpA/ClpB_AAA_lid"/>
</dbReference>
<dbReference type="Pfam" id="PF07724">
    <property type="entry name" value="AAA_2"/>
    <property type="match status" value="1"/>
</dbReference>
<evidence type="ECO:0000256" key="13">
    <source>
        <dbReference type="ARBA" id="ARBA00080446"/>
    </source>
</evidence>
<dbReference type="PROSITE" id="PS00871">
    <property type="entry name" value="CLPAB_2"/>
    <property type="match status" value="1"/>
</dbReference>
<dbReference type="InterPro" id="IPR019489">
    <property type="entry name" value="Clp_ATPase_C"/>
</dbReference>
<keyword evidence="3" id="KW-0963">Cytoplasm</keyword>
<reference evidence="19" key="2">
    <citation type="submission" date="2025-08" db="UniProtKB">
        <authorList>
            <consortium name="RefSeq"/>
        </authorList>
    </citation>
    <scope>IDENTIFICATION</scope>
    <source>
        <tissue evidence="19">Young leaves</tissue>
    </source>
</reference>
<reference evidence="18" key="1">
    <citation type="journal article" date="2019" name="Nat. Commun.">
        <title>Genome-wide association mapping of date palm fruit traits.</title>
        <authorList>
            <person name="Hazzouri K.M."/>
            <person name="Gros-Balthazard M."/>
            <person name="Flowers J.M."/>
            <person name="Copetti D."/>
            <person name="Lemansour A."/>
            <person name="Lebrun M."/>
            <person name="Masmoudi K."/>
            <person name="Ferrand S."/>
            <person name="Dhar M.I."/>
            <person name="Fresquez Z.A."/>
            <person name="Rosas U."/>
            <person name="Zhang J."/>
            <person name="Talag J."/>
            <person name="Lee S."/>
            <person name="Kudrna D."/>
            <person name="Powell R.F."/>
            <person name="Leitch I.J."/>
            <person name="Krueger R.R."/>
            <person name="Wing R.A."/>
            <person name="Amiri K.M.A."/>
            <person name="Purugganan M.D."/>
        </authorList>
    </citation>
    <scope>NUCLEOTIDE SEQUENCE [LARGE SCALE GENOMIC DNA]</scope>
    <source>
        <strain evidence="18">cv. Khalas</strain>
    </source>
</reference>
<dbReference type="RefSeq" id="XP_008804619.2">
    <property type="nucleotide sequence ID" value="XM_008806397.4"/>
</dbReference>
<comment type="subcellular location">
    <subcellularLocation>
        <location evidence="1">Cytoplasm</location>
    </subcellularLocation>
</comment>
<feature type="coiled-coil region" evidence="16">
    <location>
        <begin position="409"/>
        <end position="443"/>
    </location>
</feature>
<dbReference type="GO" id="GO:0005524">
    <property type="term" value="F:ATP binding"/>
    <property type="evidence" value="ECO:0007669"/>
    <property type="project" value="UniProtKB-KW"/>
</dbReference>
<dbReference type="OrthoDB" id="47330at2759"/>